<keyword evidence="14" id="KW-1185">Reference proteome</keyword>
<dbReference type="RefSeq" id="WP_191101403.1">
    <property type="nucleotide sequence ID" value="NZ_JACXXH010000005.1"/>
</dbReference>
<dbReference type="InterPro" id="IPR003661">
    <property type="entry name" value="HisK_dim/P_dom"/>
</dbReference>
<evidence type="ECO:0000256" key="8">
    <source>
        <dbReference type="SAM" id="Phobius"/>
    </source>
</evidence>
<dbReference type="Gene3D" id="2.10.70.100">
    <property type="match status" value="1"/>
</dbReference>
<dbReference type="InterPro" id="IPR013655">
    <property type="entry name" value="PAS_fold_3"/>
</dbReference>
<dbReference type="InterPro" id="IPR013767">
    <property type="entry name" value="PAS_fold"/>
</dbReference>
<dbReference type="SUPFAM" id="SSF55785">
    <property type="entry name" value="PYP-like sensor domain (PAS domain)"/>
    <property type="match status" value="2"/>
</dbReference>
<dbReference type="SMART" id="SM01079">
    <property type="entry name" value="CHASE"/>
    <property type="match status" value="1"/>
</dbReference>
<dbReference type="PROSITE" id="PS50113">
    <property type="entry name" value="PAC"/>
    <property type="match status" value="1"/>
</dbReference>
<dbReference type="SMART" id="SM00091">
    <property type="entry name" value="PAS"/>
    <property type="match status" value="1"/>
</dbReference>
<dbReference type="Pfam" id="PF02518">
    <property type="entry name" value="HATPase_c"/>
    <property type="match status" value="1"/>
</dbReference>
<feature type="transmembrane region" description="Helical" evidence="8">
    <location>
        <begin position="12"/>
        <end position="33"/>
    </location>
</feature>
<evidence type="ECO:0000259" key="12">
    <source>
        <dbReference type="PROSITE" id="PS50839"/>
    </source>
</evidence>
<evidence type="ECO:0000256" key="7">
    <source>
        <dbReference type="SAM" id="Coils"/>
    </source>
</evidence>
<dbReference type="InterPro" id="IPR001610">
    <property type="entry name" value="PAC"/>
</dbReference>
<dbReference type="CDD" id="cd16922">
    <property type="entry name" value="HATPase_EvgS-ArcB-TorS-like"/>
    <property type="match status" value="1"/>
</dbReference>
<dbReference type="InterPro" id="IPR036097">
    <property type="entry name" value="HisK_dim/P_sf"/>
</dbReference>
<keyword evidence="8" id="KW-0472">Membrane</keyword>
<dbReference type="InterPro" id="IPR005467">
    <property type="entry name" value="His_kinase_dom"/>
</dbReference>
<gene>
    <name evidence="13" type="ORF">IEG06_09925</name>
</gene>
<feature type="domain" description="PAC" evidence="11">
    <location>
        <begin position="511"/>
        <end position="563"/>
    </location>
</feature>
<dbReference type="NCBIfam" id="TIGR00229">
    <property type="entry name" value="sensory_box"/>
    <property type="match status" value="1"/>
</dbReference>
<organism evidence="13 14">
    <name type="scientific">Olleya marilimosa</name>
    <dbReference type="NCBI Taxonomy" id="272164"/>
    <lineage>
        <taxon>Bacteria</taxon>
        <taxon>Pseudomonadati</taxon>
        <taxon>Bacteroidota</taxon>
        <taxon>Flavobacteriia</taxon>
        <taxon>Flavobacteriales</taxon>
        <taxon>Flavobacteriaceae</taxon>
    </lineage>
</organism>
<keyword evidence="8" id="KW-1133">Transmembrane helix</keyword>
<dbReference type="PROSITE" id="PS50109">
    <property type="entry name" value="HIS_KIN"/>
    <property type="match status" value="1"/>
</dbReference>
<evidence type="ECO:0000313" key="13">
    <source>
        <dbReference type="EMBL" id="MBD3863770.1"/>
    </source>
</evidence>
<evidence type="ECO:0000259" key="10">
    <source>
        <dbReference type="PROSITE" id="PS50112"/>
    </source>
</evidence>
<dbReference type="Pfam" id="PF08447">
    <property type="entry name" value="PAS_3"/>
    <property type="match status" value="1"/>
</dbReference>
<sequence>MKLIQFYSILKKPLVAGFITFALLLFLTQYITFQKYYINENNQKREIANQVNLIEEKLQSLVMFSYSATKSLAYIVERNGIPEDFDDIAVELLNRSKYFDVVELVDSKGFITHVYPLKDNDVIGYNIIDSKEASSGALATIKRNDFFIAGPVNLKQGGIGMVSRQPIIIDYKFAGFSAVVTKLSTFFKDLNIDPSNNKQYIYQLSRVNQKTGEEDFFLDNDVSGYQAYAVPIEMTFGEWKLYVIPTKLDFNTAIIFAIIGFLLTLISSFGVWYFAGRSERIHKLINIELKKQKSQLNKVYETSRRQIKLSESNLNKAQRIAKLGNWELCLETNKLTWSNEMFRIFKKNPEHFKVSHQAMLEAIHPEDREFVSKTYSDSIINKVPYRITYRLKLENNQIKYIDEQCETIFDKNQVAEKSFGIVQDITARIKSEEGLKKSELLYRSLTSNAPVAIFNINHKGECTYVNEQWIKLSGISYADAMGQGWLEAFHPEDKKKIIDEWEMAMSSNIKFKTDLRFKDNTGKITFLTVKASKLLDEENNVFGYIGIASDVTERINNEKELLKYKNNLEELVNVRTEELNDSKDALLNLLEDLNFQSLELEKEKAKAQSADLMKSAFLATMSHELRTPMNSIIGFTGILLKELAGPLNEEQKKQIKMVKNSGEHLLGLINDILDISKIEAGKLKVSYSSFDYLASLEKTINFLQPQASAKGITILPQISTLDIVLNSDEVRVEQVLLNLMSNAIKFSKKGTITVKVDIKDNNLITQVIDQGIGIHKNDINKLFVPFTQLEGGLDRHHEGTGLGLSISKNLIEKLGGTIAVQSTFGEGSNFTFTLPLMPLDIK</sequence>
<feature type="domain" description="PAS" evidence="10">
    <location>
        <begin position="438"/>
        <end position="508"/>
    </location>
</feature>
<protein>
    <recommendedName>
        <fullName evidence="2">histidine kinase</fullName>
        <ecNumber evidence="2">2.7.13.3</ecNumber>
    </recommendedName>
</protein>
<dbReference type="InterPro" id="IPR006189">
    <property type="entry name" value="CHASE_dom"/>
</dbReference>
<reference evidence="13 14" key="1">
    <citation type="submission" date="2020-09" db="EMBL/GenBank/DDBJ databases">
        <title>Bacillus nautilus sp. nov., Chryseoglobus crepusculi sp. nov, and Psychrobacter noctis sp. nov., isolated from deep-sea sponges from the equatorial Atlantic.</title>
        <authorList>
            <person name="Stennett H.L."/>
            <person name="Williams S.E."/>
        </authorList>
    </citation>
    <scope>NUCLEOTIDE SEQUENCE [LARGE SCALE GENOMIC DNA]</scope>
    <source>
        <strain evidence="13 14">28M-24</strain>
    </source>
</reference>
<dbReference type="PROSITE" id="PS50112">
    <property type="entry name" value="PAS"/>
    <property type="match status" value="1"/>
</dbReference>
<dbReference type="InterPro" id="IPR004358">
    <property type="entry name" value="Sig_transdc_His_kin-like_C"/>
</dbReference>
<dbReference type="CDD" id="cd00082">
    <property type="entry name" value="HisKA"/>
    <property type="match status" value="1"/>
</dbReference>
<dbReference type="CDD" id="cd00130">
    <property type="entry name" value="PAS"/>
    <property type="match status" value="2"/>
</dbReference>
<evidence type="ECO:0000256" key="3">
    <source>
        <dbReference type="ARBA" id="ARBA00022553"/>
    </source>
</evidence>
<dbReference type="EMBL" id="JACXXH010000005">
    <property type="protein sequence ID" value="MBD3863770.1"/>
    <property type="molecule type" value="Genomic_DNA"/>
</dbReference>
<dbReference type="SUPFAM" id="SSF47384">
    <property type="entry name" value="Homodimeric domain of signal transducing histidine kinase"/>
    <property type="match status" value="1"/>
</dbReference>
<dbReference type="Gene3D" id="1.10.287.130">
    <property type="match status" value="1"/>
</dbReference>
<dbReference type="InterPro" id="IPR050736">
    <property type="entry name" value="Sensor_HK_Regulatory"/>
</dbReference>
<dbReference type="InterPro" id="IPR003594">
    <property type="entry name" value="HATPase_dom"/>
</dbReference>
<feature type="transmembrane region" description="Helical" evidence="8">
    <location>
        <begin position="253"/>
        <end position="275"/>
    </location>
</feature>
<evidence type="ECO:0000256" key="6">
    <source>
        <dbReference type="ARBA" id="ARBA00023012"/>
    </source>
</evidence>
<evidence type="ECO:0000256" key="4">
    <source>
        <dbReference type="ARBA" id="ARBA00022679"/>
    </source>
</evidence>
<comment type="catalytic activity">
    <reaction evidence="1">
        <text>ATP + protein L-histidine = ADP + protein N-phospho-L-histidine.</text>
        <dbReference type="EC" id="2.7.13.3"/>
    </reaction>
</comment>
<evidence type="ECO:0000259" key="11">
    <source>
        <dbReference type="PROSITE" id="PS50113"/>
    </source>
</evidence>
<dbReference type="Gene3D" id="3.30.565.10">
    <property type="entry name" value="Histidine kinase-like ATPase, C-terminal domain"/>
    <property type="match status" value="1"/>
</dbReference>
<dbReference type="SMART" id="SM00086">
    <property type="entry name" value="PAC"/>
    <property type="match status" value="2"/>
</dbReference>
<evidence type="ECO:0000256" key="5">
    <source>
        <dbReference type="ARBA" id="ARBA00022777"/>
    </source>
</evidence>
<dbReference type="InterPro" id="IPR000700">
    <property type="entry name" value="PAS-assoc_C"/>
</dbReference>
<dbReference type="Pfam" id="PF00512">
    <property type="entry name" value="HisKA"/>
    <property type="match status" value="1"/>
</dbReference>
<name>A0ABR8LVA4_9FLAO</name>
<dbReference type="Gene3D" id="3.30.450.20">
    <property type="entry name" value="PAS domain"/>
    <property type="match status" value="2"/>
</dbReference>
<keyword evidence="4" id="KW-0808">Transferase</keyword>
<dbReference type="InterPro" id="IPR000014">
    <property type="entry name" value="PAS"/>
</dbReference>
<dbReference type="PANTHER" id="PTHR43711">
    <property type="entry name" value="TWO-COMPONENT HISTIDINE KINASE"/>
    <property type="match status" value="1"/>
</dbReference>
<dbReference type="PRINTS" id="PR00344">
    <property type="entry name" value="BCTRLSENSOR"/>
</dbReference>
<keyword evidence="7" id="KW-0175">Coiled coil</keyword>
<keyword evidence="8" id="KW-0812">Transmembrane</keyword>
<dbReference type="SUPFAM" id="SSF55874">
    <property type="entry name" value="ATPase domain of HSP90 chaperone/DNA topoisomerase II/histidine kinase"/>
    <property type="match status" value="1"/>
</dbReference>
<dbReference type="Pfam" id="PF00989">
    <property type="entry name" value="PAS"/>
    <property type="match status" value="1"/>
</dbReference>
<evidence type="ECO:0000256" key="2">
    <source>
        <dbReference type="ARBA" id="ARBA00012438"/>
    </source>
</evidence>
<feature type="domain" description="CHASE" evidence="12">
    <location>
        <begin position="111"/>
        <end position="190"/>
    </location>
</feature>
<dbReference type="PANTHER" id="PTHR43711:SF1">
    <property type="entry name" value="HISTIDINE KINASE 1"/>
    <property type="match status" value="1"/>
</dbReference>
<dbReference type="EC" id="2.7.13.3" evidence="2"/>
<dbReference type="InterPro" id="IPR036890">
    <property type="entry name" value="HATPase_C_sf"/>
</dbReference>
<keyword evidence="6" id="KW-0902">Two-component regulatory system</keyword>
<feature type="coiled-coil region" evidence="7">
    <location>
        <begin position="583"/>
        <end position="615"/>
    </location>
</feature>
<dbReference type="SMART" id="SM00387">
    <property type="entry name" value="HATPase_c"/>
    <property type="match status" value="1"/>
</dbReference>
<evidence type="ECO:0000259" key="9">
    <source>
        <dbReference type="PROSITE" id="PS50109"/>
    </source>
</evidence>
<evidence type="ECO:0000256" key="1">
    <source>
        <dbReference type="ARBA" id="ARBA00000085"/>
    </source>
</evidence>
<keyword evidence="3" id="KW-0597">Phosphoprotein</keyword>
<proteinExistence type="predicted"/>
<comment type="caution">
    <text evidence="13">The sequence shown here is derived from an EMBL/GenBank/DDBJ whole genome shotgun (WGS) entry which is preliminary data.</text>
</comment>
<feature type="domain" description="Histidine kinase" evidence="9">
    <location>
        <begin position="620"/>
        <end position="838"/>
    </location>
</feature>
<keyword evidence="5" id="KW-0418">Kinase</keyword>
<dbReference type="PROSITE" id="PS50839">
    <property type="entry name" value="CHASE"/>
    <property type="match status" value="1"/>
</dbReference>
<dbReference type="SMART" id="SM00388">
    <property type="entry name" value="HisKA"/>
    <property type="match status" value="1"/>
</dbReference>
<dbReference type="InterPro" id="IPR035965">
    <property type="entry name" value="PAS-like_dom_sf"/>
</dbReference>
<dbReference type="Proteomes" id="UP000627521">
    <property type="component" value="Unassembled WGS sequence"/>
</dbReference>
<evidence type="ECO:0000313" key="14">
    <source>
        <dbReference type="Proteomes" id="UP000627521"/>
    </source>
</evidence>
<accession>A0ABR8LVA4</accession>